<dbReference type="Proteomes" id="UP000076586">
    <property type="component" value="Unassembled WGS sequence"/>
</dbReference>
<dbReference type="PANTHER" id="PTHR30441:SF8">
    <property type="entry name" value="DUF748 DOMAIN-CONTAINING PROTEIN"/>
    <property type="match status" value="1"/>
</dbReference>
<reference evidence="3" key="1">
    <citation type="submission" date="2016-04" db="EMBL/GenBank/DDBJ databases">
        <title>Draft genome sequence of Paludibacter jiangxiensis strain NM7.</title>
        <authorList>
            <person name="Qiu Y."/>
            <person name="Matsuura N."/>
            <person name="Ohashi A."/>
            <person name="Tourlousse M.D."/>
            <person name="Sekiguchi Y."/>
        </authorList>
    </citation>
    <scope>NUCLEOTIDE SEQUENCE [LARGE SCALE GENOMIC DNA]</scope>
    <source>
        <strain evidence="3">NM7</strain>
    </source>
</reference>
<dbReference type="EMBL" id="BDCR01000001">
    <property type="protein sequence ID" value="GAT62075.1"/>
    <property type="molecule type" value="Genomic_DNA"/>
</dbReference>
<evidence type="ECO:0000313" key="3">
    <source>
        <dbReference type="Proteomes" id="UP000076586"/>
    </source>
</evidence>
<accession>A0A161LD92</accession>
<gene>
    <name evidence="2" type="ORF">PJIAN_1665</name>
</gene>
<dbReference type="OrthoDB" id="596403at2"/>
<organism evidence="2 3">
    <name type="scientific">Paludibacter jiangxiensis</name>
    <dbReference type="NCBI Taxonomy" id="681398"/>
    <lineage>
        <taxon>Bacteria</taxon>
        <taxon>Pseudomonadati</taxon>
        <taxon>Bacteroidota</taxon>
        <taxon>Bacteroidia</taxon>
        <taxon>Bacteroidales</taxon>
        <taxon>Paludibacteraceae</taxon>
        <taxon>Paludibacter</taxon>
    </lineage>
</organism>
<protein>
    <submittedName>
        <fullName evidence="2">AsmA-like C-terminal region protein</fullName>
    </submittedName>
</protein>
<dbReference type="InterPro" id="IPR052894">
    <property type="entry name" value="AsmA-related"/>
</dbReference>
<reference evidence="3" key="2">
    <citation type="journal article" date="2017" name="Genome Announc.">
        <title>Draft genome sequence of Paludibacter jiangxiensis NM7(T), a propionate-producing fermentative bacterium.</title>
        <authorList>
            <person name="Qiu Y.-L."/>
            <person name="Tourlousse D.M."/>
            <person name="Matsuura N."/>
            <person name="Ohashi A."/>
            <person name="Sekiguchi Y."/>
        </authorList>
    </citation>
    <scope>NUCLEOTIDE SEQUENCE [LARGE SCALE GENOMIC DNA]</scope>
    <source>
        <strain evidence="3">NM7</strain>
    </source>
</reference>
<evidence type="ECO:0000259" key="1">
    <source>
        <dbReference type="Pfam" id="PF05170"/>
    </source>
</evidence>
<proteinExistence type="predicted"/>
<dbReference type="RefSeq" id="WP_068701968.1">
    <property type="nucleotide sequence ID" value="NZ_BDCR01000001.1"/>
</dbReference>
<dbReference type="STRING" id="681398.PJIAN_1665"/>
<keyword evidence="3" id="KW-1185">Reference proteome</keyword>
<dbReference type="GO" id="GO:0005886">
    <property type="term" value="C:plasma membrane"/>
    <property type="evidence" value="ECO:0007669"/>
    <property type="project" value="TreeGrafter"/>
</dbReference>
<dbReference type="AlphaFoldDB" id="A0A161LD92"/>
<dbReference type="GO" id="GO:0090313">
    <property type="term" value="P:regulation of protein targeting to membrane"/>
    <property type="evidence" value="ECO:0007669"/>
    <property type="project" value="TreeGrafter"/>
</dbReference>
<dbReference type="InterPro" id="IPR007844">
    <property type="entry name" value="AsmA"/>
</dbReference>
<sequence length="879" mass="95172">MKKQLIIFGSVFGGFFLILLFLPMAFNGKVDTIVKSETNKKLNATFNYSKLSISLLRNFPKATIELEDLSIVGVGEFAKDTLVSAKSFQVVVNLLSLFGNSGYEVSKVVLDRPVVNAIVAKDGKVNWDIMKPDSTVAKTDTTPSKFHLKLKKLAIDEGRITYNDRKAGQLLTLNKFSGTLSGDMTADVTDIETQMKAEKVSFTMGNIPYLRDANIELEANLNADLKHSKYTLKKNKIKVNDLEASLDGWVAMLPKGYGMDIKLSTPALAFKNILSLVPAIYANDFKSVQADGKVSLEGYAKGQYSDSVMPSFKVALNVINAWFKYPNLPKSVTNINLQLIAENPGNRLDQVQLHVPKFHFEMGGNPFDLSGNFSNLLGNTAFAMKAAGRLDLGGIKDFYPLEAGTGLTGLITANLAASGTMGQVQSGQYENINANGLLQINNMNYKGKDMPAVRIPQAKLQFSPKYAELTNTQIIIGKSDISADGKLENMIPYVLKNQTIKGTLNVSSNNLNLNELMASSTTTTSNKSVQTTAFVVPKNIDFVLNAKAKKVVYNKFDINNLAGQIIVKDGIASMKNVQLGIFDGTITTNGSYSTVDPKKPAVDFDLNIQTASFAKTFVSLDMVQKLVPIFENVKGNYSVKMSLKSLLDDKMNIDYNSLLANGLLQSNNVQVGGVSALNSLATALKNDKLKSFSTKDLKIPFTIAEKAVNVKPFDVKIANYTLNLGGKTGLDKSILYNGKLTLPPGTPSPLGINLSNIPFQILGTFSNPKIKLGTAELGKSIANTALGTAKSAVAPKLDAAKAEAQKKMDQIRADAKAKADAILQAAQTQADNIVNQAKNPFAKIAAKKLADETMKKAQQKANDIIAKGDEEALKLQVSK</sequence>
<name>A0A161LD92_9BACT</name>
<evidence type="ECO:0000313" key="2">
    <source>
        <dbReference type="EMBL" id="GAT62075.1"/>
    </source>
</evidence>
<dbReference type="Pfam" id="PF05170">
    <property type="entry name" value="AsmA"/>
    <property type="match status" value="1"/>
</dbReference>
<dbReference type="PANTHER" id="PTHR30441">
    <property type="entry name" value="DUF748 DOMAIN-CONTAINING PROTEIN"/>
    <property type="match status" value="1"/>
</dbReference>
<feature type="domain" description="AsmA" evidence="1">
    <location>
        <begin position="14"/>
        <end position="234"/>
    </location>
</feature>
<comment type="caution">
    <text evidence="2">The sequence shown here is derived from an EMBL/GenBank/DDBJ whole genome shotgun (WGS) entry which is preliminary data.</text>
</comment>